<comment type="subcellular location">
    <subcellularLocation>
        <location evidence="5">Cytoplasm</location>
    </subcellularLocation>
    <text evidence="5">Localizes to the division site, in a FtsZ-dependent manner.</text>
</comment>
<keyword evidence="7" id="KW-1185">Reference proteome</keyword>
<organism evidence="6 7">
    <name type="scientific">Scopulibacillus cellulosilyticus</name>
    <dbReference type="NCBI Taxonomy" id="2665665"/>
    <lineage>
        <taxon>Bacteria</taxon>
        <taxon>Bacillati</taxon>
        <taxon>Bacillota</taxon>
        <taxon>Bacilli</taxon>
        <taxon>Bacillales</taxon>
        <taxon>Sporolactobacillaceae</taxon>
        <taxon>Scopulibacillus</taxon>
    </lineage>
</organism>
<dbReference type="EMBL" id="JBHTCO010000004">
    <property type="protein sequence ID" value="MFC7392477.1"/>
    <property type="molecule type" value="Genomic_DNA"/>
</dbReference>
<dbReference type="PANTHER" id="PTHR35798:SF1">
    <property type="entry name" value="CELL DIVISION PROTEIN SEPF"/>
    <property type="match status" value="1"/>
</dbReference>
<dbReference type="Proteomes" id="UP001596505">
    <property type="component" value="Unassembled WGS sequence"/>
</dbReference>
<evidence type="ECO:0000256" key="1">
    <source>
        <dbReference type="ARBA" id="ARBA00022618"/>
    </source>
</evidence>
<evidence type="ECO:0000256" key="5">
    <source>
        <dbReference type="HAMAP-Rule" id="MF_01197"/>
    </source>
</evidence>
<dbReference type="InterPro" id="IPR023052">
    <property type="entry name" value="Cell_div_SepF"/>
</dbReference>
<proteinExistence type="inferred from homology"/>
<evidence type="ECO:0000256" key="2">
    <source>
        <dbReference type="ARBA" id="ARBA00023210"/>
    </source>
</evidence>
<keyword evidence="1 5" id="KW-0132">Cell division</keyword>
<dbReference type="InterPro" id="IPR007561">
    <property type="entry name" value="Cell_div_SepF/SepF-rel"/>
</dbReference>
<name>A0ABW2PSU4_9BACL</name>
<keyword evidence="5" id="KW-0963">Cytoplasm</keyword>
<dbReference type="RefSeq" id="WP_380964626.1">
    <property type="nucleotide sequence ID" value="NZ_JBHTCO010000004.1"/>
</dbReference>
<dbReference type="HAMAP" id="MF_01197">
    <property type="entry name" value="SepF"/>
    <property type="match status" value="1"/>
</dbReference>
<comment type="subunit">
    <text evidence="5">Homodimer. Interacts with FtsZ.</text>
</comment>
<dbReference type="Pfam" id="PF04472">
    <property type="entry name" value="SepF"/>
    <property type="match status" value="1"/>
</dbReference>
<evidence type="ECO:0000313" key="6">
    <source>
        <dbReference type="EMBL" id="MFC7392477.1"/>
    </source>
</evidence>
<keyword evidence="2 5" id="KW-0717">Septation</keyword>
<dbReference type="PANTHER" id="PTHR35798">
    <property type="entry name" value="CELL DIVISION PROTEIN SEPF"/>
    <property type="match status" value="1"/>
</dbReference>
<comment type="similarity">
    <text evidence="5">Belongs to the SepF family.</text>
</comment>
<comment type="caution">
    <text evidence="6">The sequence shown here is derived from an EMBL/GenBank/DDBJ whole genome shotgun (WGS) entry which is preliminary data.</text>
</comment>
<dbReference type="Gene3D" id="3.30.110.150">
    <property type="entry name" value="SepF-like protein"/>
    <property type="match status" value="1"/>
</dbReference>
<evidence type="ECO:0000313" key="7">
    <source>
        <dbReference type="Proteomes" id="UP001596505"/>
    </source>
</evidence>
<evidence type="ECO:0000256" key="4">
    <source>
        <dbReference type="ARBA" id="ARBA00044936"/>
    </source>
</evidence>
<dbReference type="InterPro" id="IPR038594">
    <property type="entry name" value="SepF-like_sf"/>
</dbReference>
<sequence>MGIKTTFKRFFDLDDESDELIEDHYDDIKDENRPAELSRPQPVKKQNVVSLQSIHQQTKVIIVEPRAFNDVENIAAHIKNRKTVVLNMQRIPENEARRTLDFLAGTIYALDGQMQKLGTDTFMCAPEHVDITGIDTEMLKKRT</sequence>
<dbReference type="GO" id="GO:0051301">
    <property type="term" value="P:cell division"/>
    <property type="evidence" value="ECO:0007669"/>
    <property type="project" value="UniProtKB-KW"/>
</dbReference>
<keyword evidence="3 5" id="KW-0131">Cell cycle</keyword>
<accession>A0ABW2PSU4</accession>
<comment type="function">
    <text evidence="4 5">Cell division protein that is part of the divisome complex and is recruited early to the Z-ring. Probably stimulates Z-ring formation, perhaps through the cross-linking of FtsZ protofilaments. Its function overlaps with FtsA.</text>
</comment>
<protein>
    <recommendedName>
        <fullName evidence="5">Cell division protein SepF</fullName>
    </recommendedName>
</protein>
<gene>
    <name evidence="5" type="primary">sepF</name>
    <name evidence="6" type="ORF">ACFQRG_05720</name>
</gene>
<evidence type="ECO:0000256" key="3">
    <source>
        <dbReference type="ARBA" id="ARBA00023306"/>
    </source>
</evidence>
<reference evidence="7" key="1">
    <citation type="journal article" date="2019" name="Int. J. Syst. Evol. Microbiol.">
        <title>The Global Catalogue of Microorganisms (GCM) 10K type strain sequencing project: providing services to taxonomists for standard genome sequencing and annotation.</title>
        <authorList>
            <consortium name="The Broad Institute Genomics Platform"/>
            <consortium name="The Broad Institute Genome Sequencing Center for Infectious Disease"/>
            <person name="Wu L."/>
            <person name="Ma J."/>
        </authorList>
    </citation>
    <scope>NUCLEOTIDE SEQUENCE [LARGE SCALE GENOMIC DNA]</scope>
    <source>
        <strain evidence="7">CGMCC 1.16305</strain>
    </source>
</reference>